<dbReference type="InterPro" id="IPR009057">
    <property type="entry name" value="Homeodomain-like_sf"/>
</dbReference>
<evidence type="ECO:0000256" key="1">
    <source>
        <dbReference type="ARBA" id="ARBA00023125"/>
    </source>
</evidence>
<name>A0A2Z4IKY4_9BACT</name>
<accession>A0A2Z4IKY4</accession>
<evidence type="ECO:0000259" key="3">
    <source>
        <dbReference type="PROSITE" id="PS50977"/>
    </source>
</evidence>
<evidence type="ECO:0000256" key="2">
    <source>
        <dbReference type="PROSITE-ProRule" id="PRU00335"/>
    </source>
</evidence>
<keyword evidence="5" id="KW-1185">Reference proteome</keyword>
<evidence type="ECO:0000313" key="5">
    <source>
        <dbReference type="Proteomes" id="UP000248688"/>
    </source>
</evidence>
<gene>
    <name evidence="4" type="ORF">DN752_13370</name>
</gene>
<dbReference type="PANTHER" id="PTHR30328">
    <property type="entry name" value="TRANSCRIPTIONAL REPRESSOR"/>
    <property type="match status" value="1"/>
</dbReference>
<dbReference type="PRINTS" id="PR00455">
    <property type="entry name" value="HTHTETR"/>
</dbReference>
<organism evidence="4 5">
    <name type="scientific">Echinicola strongylocentroti</name>
    <dbReference type="NCBI Taxonomy" id="1795355"/>
    <lineage>
        <taxon>Bacteria</taxon>
        <taxon>Pseudomonadati</taxon>
        <taxon>Bacteroidota</taxon>
        <taxon>Cytophagia</taxon>
        <taxon>Cytophagales</taxon>
        <taxon>Cyclobacteriaceae</taxon>
        <taxon>Echinicola</taxon>
    </lineage>
</organism>
<dbReference type="Pfam" id="PF08359">
    <property type="entry name" value="TetR_C_4"/>
    <property type="match status" value="1"/>
</dbReference>
<evidence type="ECO:0000313" key="4">
    <source>
        <dbReference type="EMBL" id="AWW31033.1"/>
    </source>
</evidence>
<dbReference type="PROSITE" id="PS50977">
    <property type="entry name" value="HTH_TETR_2"/>
    <property type="match status" value="1"/>
</dbReference>
<dbReference type="RefSeq" id="WP_112784410.1">
    <property type="nucleotide sequence ID" value="NZ_CP030041.1"/>
</dbReference>
<protein>
    <submittedName>
        <fullName evidence="4">TetR/AcrR family transcriptional regulator</fullName>
    </submittedName>
</protein>
<reference evidence="4 5" key="1">
    <citation type="submission" date="2018-06" db="EMBL/GenBank/DDBJ databases">
        <title>Echinicola strongylocentroti sp. nov., isolated from a sea urchin Strongylocentrotus intermedius.</title>
        <authorList>
            <person name="Bae S.S."/>
        </authorList>
    </citation>
    <scope>NUCLEOTIDE SEQUENCE [LARGE SCALE GENOMIC DNA]</scope>
    <source>
        <strain evidence="4 5">MEBiC08714</strain>
    </source>
</reference>
<dbReference type="Pfam" id="PF00440">
    <property type="entry name" value="TetR_N"/>
    <property type="match status" value="1"/>
</dbReference>
<dbReference type="EMBL" id="CP030041">
    <property type="protein sequence ID" value="AWW31033.1"/>
    <property type="molecule type" value="Genomic_DNA"/>
</dbReference>
<dbReference type="InterPro" id="IPR013570">
    <property type="entry name" value="Tscrpt_reg_YsiA_C"/>
</dbReference>
<keyword evidence="1 2" id="KW-0238">DNA-binding</keyword>
<dbReference type="GO" id="GO:0003677">
    <property type="term" value="F:DNA binding"/>
    <property type="evidence" value="ECO:0007669"/>
    <property type="project" value="UniProtKB-UniRule"/>
</dbReference>
<dbReference type="PANTHER" id="PTHR30328:SF54">
    <property type="entry name" value="HTH-TYPE TRANSCRIPTIONAL REPRESSOR SCO4008"/>
    <property type="match status" value="1"/>
</dbReference>
<dbReference type="Proteomes" id="UP000248688">
    <property type="component" value="Chromosome"/>
</dbReference>
<dbReference type="Gene3D" id="1.10.357.10">
    <property type="entry name" value="Tetracycline Repressor, domain 2"/>
    <property type="match status" value="1"/>
</dbReference>
<dbReference type="AlphaFoldDB" id="A0A2Z4IKY4"/>
<dbReference type="InterPro" id="IPR036271">
    <property type="entry name" value="Tet_transcr_reg_TetR-rel_C_sf"/>
</dbReference>
<dbReference type="PROSITE" id="PS01081">
    <property type="entry name" value="HTH_TETR_1"/>
    <property type="match status" value="1"/>
</dbReference>
<dbReference type="InterPro" id="IPR023772">
    <property type="entry name" value="DNA-bd_HTH_TetR-type_CS"/>
</dbReference>
<feature type="DNA-binding region" description="H-T-H motif" evidence="2">
    <location>
        <begin position="27"/>
        <end position="46"/>
    </location>
</feature>
<feature type="domain" description="HTH tetR-type" evidence="3">
    <location>
        <begin position="4"/>
        <end position="64"/>
    </location>
</feature>
<dbReference type="InterPro" id="IPR050109">
    <property type="entry name" value="HTH-type_TetR-like_transc_reg"/>
</dbReference>
<dbReference type="SUPFAM" id="SSF46689">
    <property type="entry name" value="Homeodomain-like"/>
    <property type="match status" value="1"/>
</dbReference>
<proteinExistence type="predicted"/>
<sequence length="207" mass="24420">MEFNEKKVKIMGVAESLFAKKGFSGTSVREIAKKANVNVAMISYYFDSKEKLLSSILLYKGDYLKSKIDSILKDNATNMWQKLDWLIDEYVAKFVLNQSLHRIILRENSLQDNLYLREFVNQRRLEHYKMIRDFVIKGQELGVFKENVDLIMLYSLLPGTTKHTVFNEDFLKLMVKEETGEDIGQECLKKRTQEHIRNCFRLFLEKD</sequence>
<dbReference type="InterPro" id="IPR001647">
    <property type="entry name" value="HTH_TetR"/>
</dbReference>
<dbReference type="KEGG" id="est:DN752_13370"/>
<dbReference type="SUPFAM" id="SSF48498">
    <property type="entry name" value="Tetracyclin repressor-like, C-terminal domain"/>
    <property type="match status" value="1"/>
</dbReference>
<dbReference type="OrthoDB" id="9789566at2"/>